<dbReference type="Gene3D" id="3.30.70.1060">
    <property type="entry name" value="Dimeric alpha+beta barrel"/>
    <property type="match status" value="1"/>
</dbReference>
<dbReference type="InterPro" id="IPR005545">
    <property type="entry name" value="YCII"/>
</dbReference>
<feature type="domain" description="YCII-related" evidence="2">
    <location>
        <begin position="1"/>
        <end position="86"/>
    </location>
</feature>
<dbReference type="STRING" id="1173584.SAMN05444851_0336"/>
<evidence type="ECO:0000256" key="1">
    <source>
        <dbReference type="ARBA" id="ARBA00007689"/>
    </source>
</evidence>
<keyword evidence="4" id="KW-1185">Reference proteome</keyword>
<gene>
    <name evidence="3" type="ORF">SAMN05444851_0336</name>
</gene>
<comment type="similarity">
    <text evidence="1">Belongs to the YciI family.</text>
</comment>
<organism evidence="3 4">
    <name type="scientific">Aliiroseovarius sediminilitoris</name>
    <dbReference type="NCBI Taxonomy" id="1173584"/>
    <lineage>
        <taxon>Bacteria</taxon>
        <taxon>Pseudomonadati</taxon>
        <taxon>Pseudomonadota</taxon>
        <taxon>Alphaproteobacteria</taxon>
        <taxon>Rhodobacterales</taxon>
        <taxon>Paracoccaceae</taxon>
        <taxon>Aliiroseovarius</taxon>
    </lineage>
</organism>
<accession>A0A1I0MVK3</accession>
<sequence length="90" mass="9531">MLTALICTDKPGAIDIRKANRDAHLAYIKDTGVVAQAGPFLNADGAMCGSLVILDVADRDAAQAWADGDPYAKAGLFSNVRIEQWNKVVG</sequence>
<dbReference type="EMBL" id="FOJB01000001">
    <property type="protein sequence ID" value="SEV92262.1"/>
    <property type="molecule type" value="Genomic_DNA"/>
</dbReference>
<dbReference type="Pfam" id="PF03795">
    <property type="entry name" value="YCII"/>
    <property type="match status" value="1"/>
</dbReference>
<evidence type="ECO:0000313" key="4">
    <source>
        <dbReference type="Proteomes" id="UP000199650"/>
    </source>
</evidence>
<reference evidence="3 4" key="1">
    <citation type="submission" date="2016-10" db="EMBL/GenBank/DDBJ databases">
        <authorList>
            <person name="de Groot N.N."/>
        </authorList>
    </citation>
    <scope>NUCLEOTIDE SEQUENCE [LARGE SCALE GENOMIC DNA]</scope>
    <source>
        <strain evidence="3 4">DSM 29439</strain>
    </source>
</reference>
<protein>
    <recommendedName>
        <fullName evidence="2">YCII-related domain-containing protein</fullName>
    </recommendedName>
</protein>
<proteinExistence type="inferred from homology"/>
<dbReference type="InterPro" id="IPR051807">
    <property type="entry name" value="Sec-metab_biosynth-assoc"/>
</dbReference>
<dbReference type="OrthoDB" id="2293521at2"/>
<evidence type="ECO:0000313" key="3">
    <source>
        <dbReference type="EMBL" id="SEV92262.1"/>
    </source>
</evidence>
<dbReference type="PANTHER" id="PTHR33606">
    <property type="entry name" value="PROTEIN YCII"/>
    <property type="match status" value="1"/>
</dbReference>
<dbReference type="RefSeq" id="WP_091427729.1">
    <property type="nucleotide sequence ID" value="NZ_FOJB01000001.1"/>
</dbReference>
<dbReference type="InterPro" id="IPR011008">
    <property type="entry name" value="Dimeric_a/b-barrel"/>
</dbReference>
<name>A0A1I0MVK3_9RHOB</name>
<dbReference type="AlphaFoldDB" id="A0A1I0MVK3"/>
<dbReference type="PANTHER" id="PTHR33606:SF3">
    <property type="entry name" value="PROTEIN YCII"/>
    <property type="match status" value="1"/>
</dbReference>
<dbReference type="Proteomes" id="UP000199650">
    <property type="component" value="Unassembled WGS sequence"/>
</dbReference>
<evidence type="ECO:0000259" key="2">
    <source>
        <dbReference type="Pfam" id="PF03795"/>
    </source>
</evidence>
<dbReference type="SUPFAM" id="SSF54909">
    <property type="entry name" value="Dimeric alpha+beta barrel"/>
    <property type="match status" value="1"/>
</dbReference>